<dbReference type="EMBL" id="CAIIXF020000005">
    <property type="protein sequence ID" value="CAH1783149.1"/>
    <property type="molecule type" value="Genomic_DNA"/>
</dbReference>
<dbReference type="AlphaFoldDB" id="A0A8S4NPC4"/>
<dbReference type="OrthoDB" id="433124at2759"/>
<comment type="caution">
    <text evidence="2">The sequence shown here is derived from an EMBL/GenBank/DDBJ whole genome shotgun (WGS) entry which is preliminary data.</text>
</comment>
<dbReference type="GO" id="GO:0045944">
    <property type="term" value="P:positive regulation of transcription by RNA polymerase II"/>
    <property type="evidence" value="ECO:0007669"/>
    <property type="project" value="TreeGrafter"/>
</dbReference>
<dbReference type="InterPro" id="IPR004127">
    <property type="entry name" value="Prefoldin_subunit_alpha"/>
</dbReference>
<dbReference type="GO" id="GO:0003714">
    <property type="term" value="F:transcription corepressor activity"/>
    <property type="evidence" value="ECO:0007669"/>
    <property type="project" value="InterPro"/>
</dbReference>
<dbReference type="InterPro" id="IPR009053">
    <property type="entry name" value="Prefoldin"/>
</dbReference>
<gene>
    <name evidence="2" type="ORF">OFUS_LOCUS9515</name>
</gene>
<dbReference type="PANTHER" id="PTHR13345:SF9">
    <property type="entry name" value="PROTEIN UXT"/>
    <property type="match status" value="1"/>
</dbReference>
<dbReference type="Pfam" id="PF02996">
    <property type="entry name" value="Prefoldin"/>
    <property type="match status" value="1"/>
</dbReference>
<evidence type="ECO:0000313" key="2">
    <source>
        <dbReference type="EMBL" id="CAH1783149.1"/>
    </source>
</evidence>
<dbReference type="Gene3D" id="1.10.287.370">
    <property type="match status" value="1"/>
</dbReference>
<dbReference type="GO" id="GO:0016592">
    <property type="term" value="C:mediator complex"/>
    <property type="evidence" value="ECO:0007669"/>
    <property type="project" value="TreeGrafter"/>
</dbReference>
<evidence type="ECO:0008006" key="4">
    <source>
        <dbReference type="Google" id="ProtNLM"/>
    </source>
</evidence>
<dbReference type="SUPFAM" id="SSF46579">
    <property type="entry name" value="Prefoldin"/>
    <property type="match status" value="1"/>
</dbReference>
<dbReference type="GO" id="GO:0000122">
    <property type="term" value="P:negative regulation of transcription by RNA polymerase II"/>
    <property type="evidence" value="ECO:0007669"/>
    <property type="project" value="InterPro"/>
</dbReference>
<protein>
    <recommendedName>
        <fullName evidence="4">Protein UXT</fullName>
    </recommendedName>
</protein>
<proteinExistence type="inferred from homology"/>
<dbReference type="PRINTS" id="PR01502">
    <property type="entry name" value="UXTPROTEIN"/>
</dbReference>
<dbReference type="NCBIfam" id="TIGR00293">
    <property type="entry name" value="prefoldin subunit alpha"/>
    <property type="match status" value="1"/>
</dbReference>
<dbReference type="PANTHER" id="PTHR13345">
    <property type="entry name" value="MEDIATOR OF RNA POLYMERASE II TRANSCRIPTION SUBUNIT 10"/>
    <property type="match status" value="1"/>
</dbReference>
<dbReference type="Proteomes" id="UP000749559">
    <property type="component" value="Unassembled WGS sequence"/>
</dbReference>
<accession>A0A8S4NPC4</accession>
<dbReference type="InterPro" id="IPR003994">
    <property type="entry name" value="UXT"/>
</dbReference>
<organism evidence="2 3">
    <name type="scientific">Owenia fusiformis</name>
    <name type="common">Polychaete worm</name>
    <dbReference type="NCBI Taxonomy" id="6347"/>
    <lineage>
        <taxon>Eukaryota</taxon>
        <taxon>Metazoa</taxon>
        <taxon>Spiralia</taxon>
        <taxon>Lophotrochozoa</taxon>
        <taxon>Annelida</taxon>
        <taxon>Polychaeta</taxon>
        <taxon>Sedentaria</taxon>
        <taxon>Canalipalpata</taxon>
        <taxon>Sabellida</taxon>
        <taxon>Oweniida</taxon>
        <taxon>Oweniidae</taxon>
        <taxon>Owenia</taxon>
    </lineage>
</organism>
<sequence length="169" mass="19635">MSRDFILGKPKMEDELLKEKVLKYEHFLNETLRTDLKTILDRRDQVYSETAEYLQLKSIIERLRQDTPSTQKNLKTKIDLGCNFYCQANVPDASMITVCIGHGFYVEFTLDEAIKFIDKKTNQLTEKSDVLTKDAAKVKAHIKLVLQALKEIQMIGDSKFEQTRQGLWD</sequence>
<comment type="similarity">
    <text evidence="1">Belongs to the UXT family.</text>
</comment>
<evidence type="ECO:0000256" key="1">
    <source>
        <dbReference type="ARBA" id="ARBA00007666"/>
    </source>
</evidence>
<name>A0A8S4NPC4_OWEFU</name>
<evidence type="ECO:0000313" key="3">
    <source>
        <dbReference type="Proteomes" id="UP000749559"/>
    </source>
</evidence>
<reference evidence="2" key="1">
    <citation type="submission" date="2022-03" db="EMBL/GenBank/DDBJ databases">
        <authorList>
            <person name="Martin C."/>
        </authorList>
    </citation>
    <scope>NUCLEOTIDE SEQUENCE</scope>
</reference>
<dbReference type="CDD" id="cd23158">
    <property type="entry name" value="Prefoldin_UXT"/>
    <property type="match status" value="1"/>
</dbReference>
<keyword evidence="3" id="KW-1185">Reference proteome</keyword>